<reference evidence="2" key="1">
    <citation type="submission" date="2018-02" db="EMBL/GenBank/DDBJ databases">
        <title>Rhizophora mucronata_Transcriptome.</title>
        <authorList>
            <person name="Meera S.P."/>
            <person name="Sreeshan A."/>
            <person name="Augustine A."/>
        </authorList>
    </citation>
    <scope>NUCLEOTIDE SEQUENCE</scope>
    <source>
        <tissue evidence="2">Leaf</tissue>
    </source>
</reference>
<accession>A0A2P2QLK6</accession>
<feature type="signal peptide" evidence="1">
    <location>
        <begin position="1"/>
        <end position="21"/>
    </location>
</feature>
<feature type="chain" id="PRO_5015141301" evidence="1">
    <location>
        <begin position="22"/>
        <end position="39"/>
    </location>
</feature>
<organism evidence="2">
    <name type="scientific">Rhizophora mucronata</name>
    <name type="common">Asiatic mangrove</name>
    <dbReference type="NCBI Taxonomy" id="61149"/>
    <lineage>
        <taxon>Eukaryota</taxon>
        <taxon>Viridiplantae</taxon>
        <taxon>Streptophyta</taxon>
        <taxon>Embryophyta</taxon>
        <taxon>Tracheophyta</taxon>
        <taxon>Spermatophyta</taxon>
        <taxon>Magnoliopsida</taxon>
        <taxon>eudicotyledons</taxon>
        <taxon>Gunneridae</taxon>
        <taxon>Pentapetalae</taxon>
        <taxon>rosids</taxon>
        <taxon>fabids</taxon>
        <taxon>Malpighiales</taxon>
        <taxon>Rhizophoraceae</taxon>
        <taxon>Rhizophora</taxon>
    </lineage>
</organism>
<dbReference type="EMBL" id="GGEC01087293">
    <property type="protein sequence ID" value="MBX67777.1"/>
    <property type="molecule type" value="Transcribed_RNA"/>
</dbReference>
<proteinExistence type="predicted"/>
<keyword evidence="1" id="KW-0732">Signal</keyword>
<evidence type="ECO:0000313" key="2">
    <source>
        <dbReference type="EMBL" id="MBX67777.1"/>
    </source>
</evidence>
<sequence length="39" mass="4237">MAPIIVVSSAVLSLLVPTLQNIEPTMRAAAKVKKYLTRL</sequence>
<protein>
    <submittedName>
        <fullName evidence="2">Uncharacterized protein</fullName>
    </submittedName>
</protein>
<evidence type="ECO:0000256" key="1">
    <source>
        <dbReference type="SAM" id="SignalP"/>
    </source>
</evidence>
<name>A0A2P2QLK6_RHIMU</name>
<dbReference type="AlphaFoldDB" id="A0A2P2QLK6"/>